<protein>
    <recommendedName>
        <fullName evidence="1">DUF3846 domain-containing protein</fullName>
    </recommendedName>
</protein>
<dbReference type="Proteomes" id="UP000199701">
    <property type="component" value="Unassembled WGS sequence"/>
</dbReference>
<evidence type="ECO:0000313" key="3">
    <source>
        <dbReference type="Proteomes" id="UP000199701"/>
    </source>
</evidence>
<dbReference type="RefSeq" id="WP_092455928.1">
    <property type="nucleotide sequence ID" value="NZ_FOJI01000014.1"/>
</dbReference>
<evidence type="ECO:0000313" key="2">
    <source>
        <dbReference type="EMBL" id="SEW38924.1"/>
    </source>
</evidence>
<organism evidence="2 3">
    <name type="scientific">[Clostridium] fimetarium</name>
    <dbReference type="NCBI Taxonomy" id="99656"/>
    <lineage>
        <taxon>Bacteria</taxon>
        <taxon>Bacillati</taxon>
        <taxon>Bacillota</taxon>
        <taxon>Clostridia</taxon>
        <taxon>Lachnospirales</taxon>
        <taxon>Lachnospiraceae</taxon>
    </lineage>
</organism>
<accession>A0A1I0RDV2</accession>
<evidence type="ECO:0000259" key="1">
    <source>
        <dbReference type="Pfam" id="PF12957"/>
    </source>
</evidence>
<dbReference type="AlphaFoldDB" id="A0A1I0RDV2"/>
<dbReference type="InterPro" id="IPR024559">
    <property type="entry name" value="DUF3846"/>
</dbReference>
<dbReference type="Pfam" id="PF12957">
    <property type="entry name" value="DUF3846"/>
    <property type="match status" value="1"/>
</dbReference>
<dbReference type="STRING" id="99656.SAMN05421659_11463"/>
<dbReference type="EMBL" id="FOJI01000014">
    <property type="protein sequence ID" value="SEW38924.1"/>
    <property type="molecule type" value="Genomic_DNA"/>
</dbReference>
<proteinExistence type="predicted"/>
<feature type="domain" description="DUF3846" evidence="1">
    <location>
        <begin position="5"/>
        <end position="103"/>
    </location>
</feature>
<reference evidence="2 3" key="1">
    <citation type="submission" date="2016-10" db="EMBL/GenBank/DDBJ databases">
        <authorList>
            <person name="de Groot N.N."/>
        </authorList>
    </citation>
    <scope>NUCLEOTIDE SEQUENCE [LARGE SCALE GENOMIC DNA]</scope>
    <source>
        <strain evidence="2 3">DSM 9179</strain>
    </source>
</reference>
<sequence length="133" mass="14877">MADKIKIYSLEERQEGYIKEVEDSLESFQKEVGGYIEIVCLDDKADLDLFVNEEGKIRGLTLNRAWLNKEGDIIEIICGNGFVARHDKDGNTTSILESDISFINDTLLPILIYSNGSAILQTKEGEVIHAAIK</sequence>
<dbReference type="OrthoDB" id="9813511at2"/>
<name>A0A1I0RDV2_9FIRM</name>
<gene>
    <name evidence="2" type="ORF">SAMN05421659_11463</name>
</gene>
<keyword evidence="3" id="KW-1185">Reference proteome</keyword>